<sequence length="511" mass="55647">MATHPAPYNIFEPGESSKQTNLNTTPASSIYTIYSLPSSNPSPTSESPPFPNPQPPSPRNPYTTPPSATYTLPAPPTARPRAVGPPAVRYPRRVATAAGGSRYMHLRELEDGGGDGDDDGLTWRTEGRIGENMRSTILAIPVPKLKPVVQVFVAEYQGLRLCAISDAVPWLLSPLSIPIRLQAILEDGTRFPAPLCHPAHRYTHTPRDKALLALLTSLDGRRERGNWYAQGLAIRGGKLVLYRRGGGDGKGGVGPLGVDSGMFEMWAEEEVSGKGKGKVEEEDGDVEMFKPSAFGSGSRNKASSVPPPHPQHPQHPQHIRPENTQDIQLTPFPQPERSIWSKRTPARTEEGRVDAHEPAQARWWAGVKTTTRKVLLWTFLRLRLEPPTRFNASPIHVSTLNASHPHFAKMKPLLYVLVTISPVTAARICHLDYFNAESRMSWDDWKAAAPGTCASLGGNWDGGLGEITDNQTMTCNGVPNWIPCDGVADVGGHNVVFACNNCAPVPTGPPR</sequence>
<feature type="region of interest" description="Disordered" evidence="1">
    <location>
        <begin position="1"/>
        <end position="85"/>
    </location>
</feature>
<feature type="compositionally biased region" description="Polar residues" evidence="1">
    <location>
        <begin position="16"/>
        <end position="32"/>
    </location>
</feature>
<evidence type="ECO:0000256" key="1">
    <source>
        <dbReference type="SAM" id="MobiDB-lite"/>
    </source>
</evidence>
<dbReference type="OrthoDB" id="3800555at2759"/>
<dbReference type="EMBL" id="DS231619">
    <property type="protein sequence ID" value="EDU48936.1"/>
    <property type="molecule type" value="Genomic_DNA"/>
</dbReference>
<dbReference type="Proteomes" id="UP000001471">
    <property type="component" value="Unassembled WGS sequence"/>
</dbReference>
<evidence type="ECO:0000313" key="2">
    <source>
        <dbReference type="EMBL" id="EDU48936.1"/>
    </source>
</evidence>
<dbReference type="InParanoid" id="B2W878"/>
<organism evidence="2 3">
    <name type="scientific">Pyrenophora tritici-repentis (strain Pt-1C-BFP)</name>
    <name type="common">Wheat tan spot fungus</name>
    <name type="synonym">Drechslera tritici-repentis</name>
    <dbReference type="NCBI Taxonomy" id="426418"/>
    <lineage>
        <taxon>Eukaryota</taxon>
        <taxon>Fungi</taxon>
        <taxon>Dikarya</taxon>
        <taxon>Ascomycota</taxon>
        <taxon>Pezizomycotina</taxon>
        <taxon>Dothideomycetes</taxon>
        <taxon>Pleosporomycetidae</taxon>
        <taxon>Pleosporales</taxon>
        <taxon>Pleosporineae</taxon>
        <taxon>Pleosporaceae</taxon>
        <taxon>Pyrenophora</taxon>
    </lineage>
</organism>
<proteinExistence type="predicted"/>
<feature type="compositionally biased region" description="Low complexity" evidence="1">
    <location>
        <begin position="35"/>
        <end position="45"/>
    </location>
</feature>
<accession>B2W878</accession>
<gene>
    <name evidence="2" type="ORF">PTRG_06016</name>
</gene>
<dbReference type="AlphaFoldDB" id="B2W878"/>
<dbReference type="HOGENOM" id="CLU_533329_0_0_1"/>
<protein>
    <submittedName>
        <fullName evidence="2">Uncharacterized protein</fullName>
    </submittedName>
</protein>
<feature type="compositionally biased region" description="Low complexity" evidence="1">
    <location>
        <begin position="60"/>
        <end position="72"/>
    </location>
</feature>
<feature type="region of interest" description="Disordered" evidence="1">
    <location>
        <begin position="269"/>
        <end position="354"/>
    </location>
</feature>
<feature type="compositionally biased region" description="Pro residues" evidence="1">
    <location>
        <begin position="46"/>
        <end position="59"/>
    </location>
</feature>
<reference evidence="3" key="1">
    <citation type="journal article" date="2013" name="G3 (Bethesda)">
        <title>Comparative genomics of a plant-pathogenic fungus, Pyrenophora tritici-repentis, reveals transduplication and the impact of repeat elements on pathogenicity and population divergence.</title>
        <authorList>
            <person name="Manning V.A."/>
            <person name="Pandelova I."/>
            <person name="Dhillon B."/>
            <person name="Wilhelm L.J."/>
            <person name="Goodwin S.B."/>
            <person name="Berlin A.M."/>
            <person name="Figueroa M."/>
            <person name="Freitag M."/>
            <person name="Hane J.K."/>
            <person name="Henrissat B."/>
            <person name="Holman W.H."/>
            <person name="Kodira C.D."/>
            <person name="Martin J."/>
            <person name="Oliver R.P."/>
            <person name="Robbertse B."/>
            <person name="Schackwitz W."/>
            <person name="Schwartz D.C."/>
            <person name="Spatafora J.W."/>
            <person name="Turgeon B.G."/>
            <person name="Yandava C."/>
            <person name="Young S."/>
            <person name="Zhou S."/>
            <person name="Zeng Q."/>
            <person name="Grigoriev I.V."/>
            <person name="Ma L.-J."/>
            <person name="Ciuffetti L.M."/>
        </authorList>
    </citation>
    <scope>NUCLEOTIDE SEQUENCE [LARGE SCALE GENOMIC DNA]</scope>
    <source>
        <strain evidence="3">Pt-1C-BFP</strain>
    </source>
</reference>
<evidence type="ECO:0000313" key="3">
    <source>
        <dbReference type="Proteomes" id="UP000001471"/>
    </source>
</evidence>
<name>B2W878_PYRTR</name>